<comment type="cofactor">
    <cofactor evidence="1">
        <name>FMN</name>
        <dbReference type="ChEBI" id="CHEBI:58210"/>
    </cofactor>
</comment>
<proteinExistence type="predicted"/>
<evidence type="ECO:0000256" key="1">
    <source>
        <dbReference type="ARBA" id="ARBA00001917"/>
    </source>
</evidence>
<evidence type="ECO:0000256" key="4">
    <source>
        <dbReference type="ARBA" id="ARBA00022664"/>
    </source>
</evidence>
<keyword evidence="5" id="KW-0819">tRNA processing</keyword>
<dbReference type="EMBL" id="FMWP01000096">
    <property type="protein sequence ID" value="SCZ99591.1"/>
    <property type="molecule type" value="Genomic_DNA"/>
</dbReference>
<dbReference type="OrthoDB" id="10262250at2759"/>
<evidence type="ECO:0000256" key="9">
    <source>
        <dbReference type="SAM" id="MobiDB-lite"/>
    </source>
</evidence>
<dbReference type="CDD" id="cd02801">
    <property type="entry name" value="DUS_like_FMN"/>
    <property type="match status" value="1"/>
</dbReference>
<dbReference type="Gene3D" id="3.20.20.70">
    <property type="entry name" value="Aldolase class I"/>
    <property type="match status" value="1"/>
</dbReference>
<gene>
    <name evidence="11" type="ORF">BZ3500_MVSOF-1268-A1-R1_CHR3-1G06130</name>
</gene>
<organism evidence="11 12">
    <name type="scientific">Microbotryum saponariae</name>
    <dbReference type="NCBI Taxonomy" id="289078"/>
    <lineage>
        <taxon>Eukaryota</taxon>
        <taxon>Fungi</taxon>
        <taxon>Dikarya</taxon>
        <taxon>Basidiomycota</taxon>
        <taxon>Pucciniomycotina</taxon>
        <taxon>Microbotryomycetes</taxon>
        <taxon>Microbotryales</taxon>
        <taxon>Microbotryaceae</taxon>
        <taxon>Microbotryum</taxon>
    </lineage>
</organism>
<dbReference type="InterPro" id="IPR013785">
    <property type="entry name" value="Aldolase_TIM"/>
</dbReference>
<feature type="domain" description="DUS-like FMN-binding" evidence="10">
    <location>
        <begin position="176"/>
        <end position="355"/>
    </location>
</feature>
<keyword evidence="4" id="KW-0507">mRNA processing</keyword>
<dbReference type="GO" id="GO:0017150">
    <property type="term" value="F:tRNA dihydrouridine synthase activity"/>
    <property type="evidence" value="ECO:0007669"/>
    <property type="project" value="InterPro"/>
</dbReference>
<feature type="compositionally biased region" description="Low complexity" evidence="9">
    <location>
        <begin position="32"/>
        <end position="42"/>
    </location>
</feature>
<feature type="region of interest" description="Disordered" evidence="9">
    <location>
        <begin position="15"/>
        <end position="80"/>
    </location>
</feature>
<dbReference type="InterPro" id="IPR018517">
    <property type="entry name" value="tRNA_hU_synthase_CS"/>
</dbReference>
<evidence type="ECO:0000313" key="12">
    <source>
        <dbReference type="Proteomes" id="UP000249723"/>
    </source>
</evidence>
<feature type="compositionally biased region" description="Polar residues" evidence="9">
    <location>
        <begin position="20"/>
        <end position="31"/>
    </location>
</feature>
<reference evidence="12" key="1">
    <citation type="submission" date="2016-10" db="EMBL/GenBank/DDBJ databases">
        <authorList>
            <person name="Jeantristanb JTB J.-T."/>
            <person name="Ricardo R."/>
        </authorList>
    </citation>
    <scope>NUCLEOTIDE SEQUENCE [LARGE SCALE GENOMIC DNA]</scope>
</reference>
<keyword evidence="2" id="KW-0285">Flavoprotein</keyword>
<evidence type="ECO:0000259" key="10">
    <source>
        <dbReference type="Pfam" id="PF01207"/>
    </source>
</evidence>
<accession>A0A2X0KZD6</accession>
<dbReference type="Pfam" id="PF01207">
    <property type="entry name" value="Dus"/>
    <property type="match status" value="1"/>
</dbReference>
<keyword evidence="6" id="KW-0560">Oxidoreductase</keyword>
<dbReference type="PANTHER" id="PTHR45936:SF1">
    <property type="entry name" value="TRNA-DIHYDROURIDINE(20) SYNTHASE [NAD(P)+]-LIKE"/>
    <property type="match status" value="1"/>
</dbReference>
<evidence type="ECO:0000256" key="3">
    <source>
        <dbReference type="ARBA" id="ARBA00022643"/>
    </source>
</evidence>
<evidence type="ECO:0000256" key="6">
    <source>
        <dbReference type="ARBA" id="ARBA00023002"/>
    </source>
</evidence>
<comment type="catalytic activity">
    <reaction evidence="7">
        <text>a 5,6-dihydrouridine in mRNA + NAD(+) = a uridine in mRNA + NADH + H(+)</text>
        <dbReference type="Rhea" id="RHEA:69851"/>
        <dbReference type="Rhea" id="RHEA-COMP:14658"/>
        <dbReference type="Rhea" id="RHEA-COMP:17789"/>
        <dbReference type="ChEBI" id="CHEBI:15378"/>
        <dbReference type="ChEBI" id="CHEBI:57540"/>
        <dbReference type="ChEBI" id="CHEBI:57945"/>
        <dbReference type="ChEBI" id="CHEBI:65315"/>
        <dbReference type="ChEBI" id="CHEBI:74443"/>
    </reaction>
    <physiologicalReaction direction="right-to-left" evidence="7">
        <dbReference type="Rhea" id="RHEA:69853"/>
    </physiologicalReaction>
</comment>
<evidence type="ECO:0000256" key="7">
    <source>
        <dbReference type="ARBA" id="ARBA00048342"/>
    </source>
</evidence>
<comment type="catalytic activity">
    <reaction evidence="8">
        <text>a 5,6-dihydrouridine in mRNA + NADP(+) = a uridine in mRNA + NADPH + H(+)</text>
        <dbReference type="Rhea" id="RHEA:69855"/>
        <dbReference type="Rhea" id="RHEA-COMP:14658"/>
        <dbReference type="Rhea" id="RHEA-COMP:17789"/>
        <dbReference type="ChEBI" id="CHEBI:15378"/>
        <dbReference type="ChEBI" id="CHEBI:57783"/>
        <dbReference type="ChEBI" id="CHEBI:58349"/>
        <dbReference type="ChEBI" id="CHEBI:65315"/>
        <dbReference type="ChEBI" id="CHEBI:74443"/>
    </reaction>
    <physiologicalReaction direction="right-to-left" evidence="8">
        <dbReference type="Rhea" id="RHEA:69857"/>
    </physiologicalReaction>
</comment>
<dbReference type="SUPFAM" id="SSF51395">
    <property type="entry name" value="FMN-linked oxidoreductases"/>
    <property type="match status" value="1"/>
</dbReference>
<dbReference type="GO" id="GO:0005737">
    <property type="term" value="C:cytoplasm"/>
    <property type="evidence" value="ECO:0007669"/>
    <property type="project" value="TreeGrafter"/>
</dbReference>
<dbReference type="InterPro" id="IPR035587">
    <property type="entry name" value="DUS-like_FMN-bd"/>
</dbReference>
<dbReference type="AlphaFoldDB" id="A0A2X0KZD6"/>
<sequence>MLLSRSLRRTPFYHSPTAIIMTTRQRSSSPATTTTTTTTTTTPPDVAESTSQANVRAASARQQQHHHDEHGRAAKRIRLDHHQPPVRTLPYHKGLHLAPMVRIGTLPTRLLGPCAALLCRALTTADGARIPTALDYGAELVWGPEIVDKAIIGSERVVDPKSGTIKFIKNNRSVFECHPVERPRLIFQLGSSDPELAAQAAQMIAGDVDGIGLNCGCPKHFSLQAGMGAALLSDPDKLCLILEALVKEIPLPIDVKIRLFPTSEPTLALVKRLLNTGVKCLTVHCRTKEMRSTEPALLERLREIVELGREKGVPVVENGDCYDAKDAERITEQTGVTSCMIARGAEANPSCFRNEGLLDSVNEVIPRLLRLSLASDLNFQNTRYIINSMTLTSETLSKREKGAIKLASNKAKSYYEMAEAFGIDKEAVDEARGMGIERLVPGWMERRKRILEEELGEEAHLK</sequence>
<dbReference type="GO" id="GO:0050660">
    <property type="term" value="F:flavin adenine dinucleotide binding"/>
    <property type="evidence" value="ECO:0007669"/>
    <property type="project" value="InterPro"/>
</dbReference>
<dbReference type="STRING" id="289078.A0A2X0KZD6"/>
<keyword evidence="3" id="KW-0288">FMN</keyword>
<evidence type="ECO:0000256" key="2">
    <source>
        <dbReference type="ARBA" id="ARBA00022630"/>
    </source>
</evidence>
<dbReference type="Proteomes" id="UP000249723">
    <property type="component" value="Unassembled WGS sequence"/>
</dbReference>
<dbReference type="PANTHER" id="PTHR45936">
    <property type="entry name" value="TRNA-DIHYDROURIDINE(20) SYNTHASE [NAD(P)+]-LIKE"/>
    <property type="match status" value="1"/>
</dbReference>
<evidence type="ECO:0000313" key="11">
    <source>
        <dbReference type="EMBL" id="SCZ99591.1"/>
    </source>
</evidence>
<dbReference type="InterPro" id="IPR052582">
    <property type="entry name" value="tRNA-DUS-like"/>
</dbReference>
<protein>
    <submittedName>
        <fullName evidence="11">BZ3500_MvSof-1268-A1-R1_Chr3-1g06130 protein</fullName>
    </submittedName>
</protein>
<evidence type="ECO:0000256" key="8">
    <source>
        <dbReference type="ARBA" id="ARBA00049447"/>
    </source>
</evidence>
<keyword evidence="12" id="KW-1185">Reference proteome</keyword>
<name>A0A2X0KZD6_9BASI</name>
<dbReference type="PROSITE" id="PS01136">
    <property type="entry name" value="UPF0034"/>
    <property type="match status" value="1"/>
</dbReference>
<dbReference type="GO" id="GO:0006397">
    <property type="term" value="P:mRNA processing"/>
    <property type="evidence" value="ECO:0007669"/>
    <property type="project" value="UniProtKB-KW"/>
</dbReference>
<evidence type="ECO:0000256" key="5">
    <source>
        <dbReference type="ARBA" id="ARBA00022694"/>
    </source>
</evidence>